<dbReference type="InterPro" id="IPR010321">
    <property type="entry name" value="DUF922"/>
</dbReference>
<evidence type="ECO:0000313" key="3">
    <source>
        <dbReference type="Proteomes" id="UP000054715"/>
    </source>
</evidence>
<dbReference type="Pfam" id="PF06037">
    <property type="entry name" value="DUF922"/>
    <property type="match status" value="1"/>
</dbReference>
<gene>
    <name evidence="2" type="ORF">Ljam_2800</name>
</gene>
<feature type="chain" id="PRO_5006914171" description="DUF922 domain-containing protein" evidence="1">
    <location>
        <begin position="19"/>
        <end position="189"/>
    </location>
</feature>
<dbReference type="RefSeq" id="WP_058450610.1">
    <property type="nucleotide sequence ID" value="NZ_CAAAJF010000001.1"/>
</dbReference>
<dbReference type="Proteomes" id="UP000054715">
    <property type="component" value="Unassembled WGS sequence"/>
</dbReference>
<evidence type="ECO:0000256" key="1">
    <source>
        <dbReference type="SAM" id="SignalP"/>
    </source>
</evidence>
<dbReference type="OrthoDB" id="532520at2"/>
<dbReference type="EMBL" id="LNYG01000013">
    <property type="protein sequence ID" value="KTD08605.1"/>
    <property type="molecule type" value="Genomic_DNA"/>
</dbReference>
<reference evidence="2 3" key="1">
    <citation type="submission" date="2015-11" db="EMBL/GenBank/DDBJ databases">
        <title>Genomic analysis of 38 Legionella species identifies large and diverse effector repertoires.</title>
        <authorList>
            <person name="Burstein D."/>
            <person name="Amaro F."/>
            <person name="Zusman T."/>
            <person name="Lifshitz Z."/>
            <person name="Cohen O."/>
            <person name="Gilbert J.A."/>
            <person name="Pupko T."/>
            <person name="Shuman H.A."/>
            <person name="Segal G."/>
        </authorList>
    </citation>
    <scope>NUCLEOTIDE SEQUENCE [LARGE SCALE GENOMIC DNA]</scope>
    <source>
        <strain evidence="2 3">JA-26-G1-E2</strain>
    </source>
</reference>
<accession>A0A0W0ULX3</accession>
<feature type="signal peptide" evidence="1">
    <location>
        <begin position="1"/>
        <end position="18"/>
    </location>
</feature>
<dbReference type="AlphaFoldDB" id="A0A0W0ULX3"/>
<proteinExistence type="predicted"/>
<protein>
    <recommendedName>
        <fullName evidence="4">DUF922 domain-containing protein</fullName>
    </recommendedName>
</protein>
<keyword evidence="1" id="KW-0732">Signal</keyword>
<name>A0A0W0ULX3_9GAMM</name>
<dbReference type="PATRIC" id="fig|455.5.peg.2941"/>
<comment type="caution">
    <text evidence="2">The sequence shown here is derived from an EMBL/GenBank/DDBJ whole genome shotgun (WGS) entry which is preliminary data.</text>
</comment>
<organism evidence="2 3">
    <name type="scientific">Legionella jamestowniensis</name>
    <dbReference type="NCBI Taxonomy" id="455"/>
    <lineage>
        <taxon>Bacteria</taxon>
        <taxon>Pseudomonadati</taxon>
        <taxon>Pseudomonadota</taxon>
        <taxon>Gammaproteobacteria</taxon>
        <taxon>Legionellales</taxon>
        <taxon>Legionellaceae</taxon>
        <taxon>Legionella</taxon>
    </lineage>
</organism>
<sequence>MRHLITCSLLFIVVPAFTTPTIFKTQQLYTISGNNGEELRQQMDALGPNINNEHFDAQTIWHIGWHYTWHFDDISQNPCYITNSSVNVTITLYFPHWINQTSAPIDLKTKWIRYITALENHEKQHESNGIRAAKAIEDALLKIPKMPNCDALKEKIDETVKATLNQYHLWDQHYDIETNHGKKQGATFP</sequence>
<evidence type="ECO:0000313" key="2">
    <source>
        <dbReference type="EMBL" id="KTD08605.1"/>
    </source>
</evidence>
<evidence type="ECO:0008006" key="4">
    <source>
        <dbReference type="Google" id="ProtNLM"/>
    </source>
</evidence>
<dbReference type="STRING" id="455.Ljam_2800"/>